<protein>
    <recommendedName>
        <fullName evidence="2">DUF1573 domain-containing protein</fullName>
    </recommendedName>
</protein>
<dbReference type="PANTHER" id="PTHR37833">
    <property type="entry name" value="LIPOPROTEIN-RELATED"/>
    <property type="match status" value="1"/>
</dbReference>
<evidence type="ECO:0000313" key="1">
    <source>
        <dbReference type="EMBL" id="SUZ51641.1"/>
    </source>
</evidence>
<dbReference type="EMBL" id="UINC01000232">
    <property type="protein sequence ID" value="SUZ51641.1"/>
    <property type="molecule type" value="Genomic_DNA"/>
</dbReference>
<reference evidence="1" key="1">
    <citation type="submission" date="2018-05" db="EMBL/GenBank/DDBJ databases">
        <authorList>
            <person name="Lanie J.A."/>
            <person name="Ng W.-L."/>
            <person name="Kazmierczak K.M."/>
            <person name="Andrzejewski T.M."/>
            <person name="Davidsen T.M."/>
            <person name="Wayne K.J."/>
            <person name="Tettelin H."/>
            <person name="Glass J.I."/>
            <person name="Rusch D."/>
            <person name="Podicherti R."/>
            <person name="Tsui H.-C.T."/>
            <person name="Winkler M.E."/>
        </authorList>
    </citation>
    <scope>NUCLEOTIDE SEQUENCE</scope>
</reference>
<dbReference type="AlphaFoldDB" id="A0A381NAJ0"/>
<dbReference type="InterPro" id="IPR013783">
    <property type="entry name" value="Ig-like_fold"/>
</dbReference>
<proteinExistence type="predicted"/>
<evidence type="ECO:0008006" key="2">
    <source>
        <dbReference type="Google" id="ProtNLM"/>
    </source>
</evidence>
<organism evidence="1">
    <name type="scientific">marine metagenome</name>
    <dbReference type="NCBI Taxonomy" id="408172"/>
    <lineage>
        <taxon>unclassified sequences</taxon>
        <taxon>metagenomes</taxon>
        <taxon>ecological metagenomes</taxon>
    </lineage>
</organism>
<dbReference type="InterPro" id="IPR011467">
    <property type="entry name" value="DUF1573"/>
</dbReference>
<dbReference type="Pfam" id="PF07610">
    <property type="entry name" value="DUF1573"/>
    <property type="match status" value="1"/>
</dbReference>
<dbReference type="PANTHER" id="PTHR37833:SF1">
    <property type="entry name" value="SIGNAL PEPTIDE PROTEIN"/>
    <property type="match status" value="1"/>
</dbReference>
<accession>A0A381NAJ0</accession>
<sequence length="136" mass="15338">MKKISLIIYLVLYTFPVLSQEKSAEISFKETIIDYGTIENGEDGKRTFEFKNTGNSPLIFSRIFSSCGCTIPKKPEKPILPGQSGSIEVEYDTKRTGMFQKAITVNSNAKTPNVILRIKGEVLPEPEEEEKEEEDK</sequence>
<dbReference type="Gene3D" id="2.60.40.10">
    <property type="entry name" value="Immunoglobulins"/>
    <property type="match status" value="1"/>
</dbReference>
<gene>
    <name evidence="1" type="ORF">METZ01_LOCUS4495</name>
</gene>
<name>A0A381NAJ0_9ZZZZ</name>